<feature type="coiled-coil region" evidence="1">
    <location>
        <begin position="2"/>
        <end position="36"/>
    </location>
</feature>
<comment type="caution">
    <text evidence="2">The sequence shown here is derived from an EMBL/GenBank/DDBJ whole genome shotgun (WGS) entry which is preliminary data.</text>
</comment>
<keyword evidence="3" id="KW-1185">Reference proteome</keyword>
<dbReference type="RefSeq" id="WP_132129772.1">
    <property type="nucleotide sequence ID" value="NZ_CP042432.1"/>
</dbReference>
<sequence>MLRRNFIAARDLEAELEQWQERIDIIRHKLKFIRQLPGVACIEQLNPPGTAGGRIPALVEIAGGTAIASEENGLLFPPDIVILMLPGKSIEESLREIGSLLEQPWFAESPALKNNRIYVTDCREYFQLPGPGMIDSLEILAEIINAGDFHFGFEGLGWIKFESGSPKNG</sequence>
<dbReference type="SUPFAM" id="SSF53807">
    <property type="entry name" value="Helical backbone' metal receptor"/>
    <property type="match status" value="1"/>
</dbReference>
<keyword evidence="1" id="KW-0175">Coiled coil</keyword>
<proteinExistence type="predicted"/>
<name>A0A4R3KQS4_9SPHI</name>
<dbReference type="PANTHER" id="PTHR42860:SF3">
    <property type="entry name" value="FE_B12 PERIPLASMIC-BINDING DOMAIN-CONTAINING PROTEIN"/>
    <property type="match status" value="1"/>
</dbReference>
<dbReference type="Proteomes" id="UP000295807">
    <property type="component" value="Unassembled WGS sequence"/>
</dbReference>
<protein>
    <submittedName>
        <fullName evidence="2">Iron complex transport system substrate-binding protein</fullName>
    </submittedName>
</protein>
<evidence type="ECO:0000313" key="2">
    <source>
        <dbReference type="EMBL" id="TCS86371.1"/>
    </source>
</evidence>
<dbReference type="PANTHER" id="PTHR42860">
    <property type="entry name" value="VITAMIN B12-BINDING PROTEIN"/>
    <property type="match status" value="1"/>
</dbReference>
<evidence type="ECO:0000256" key="1">
    <source>
        <dbReference type="SAM" id="Coils"/>
    </source>
</evidence>
<dbReference type="OrthoDB" id="9787772at2"/>
<gene>
    <name evidence="2" type="ORF">EDD80_108164</name>
</gene>
<evidence type="ECO:0000313" key="3">
    <source>
        <dbReference type="Proteomes" id="UP000295807"/>
    </source>
</evidence>
<reference evidence="2 3" key="1">
    <citation type="submission" date="2019-03" db="EMBL/GenBank/DDBJ databases">
        <title>Genomic Encyclopedia of Type Strains, Phase IV (KMG-IV): sequencing the most valuable type-strain genomes for metagenomic binning, comparative biology and taxonomic classification.</title>
        <authorList>
            <person name="Goeker M."/>
        </authorList>
    </citation>
    <scope>NUCLEOTIDE SEQUENCE [LARGE SCALE GENOMIC DNA]</scope>
    <source>
        <strain evidence="2 3">DSM 21100</strain>
    </source>
</reference>
<organism evidence="2 3">
    <name type="scientific">Anseongella ginsenosidimutans</name>
    <dbReference type="NCBI Taxonomy" id="496056"/>
    <lineage>
        <taxon>Bacteria</taxon>
        <taxon>Pseudomonadati</taxon>
        <taxon>Bacteroidota</taxon>
        <taxon>Sphingobacteriia</taxon>
        <taxon>Sphingobacteriales</taxon>
        <taxon>Sphingobacteriaceae</taxon>
        <taxon>Anseongella</taxon>
    </lineage>
</organism>
<dbReference type="EMBL" id="SMAD01000008">
    <property type="protein sequence ID" value="TCS86371.1"/>
    <property type="molecule type" value="Genomic_DNA"/>
</dbReference>
<accession>A0A4R3KQS4</accession>
<dbReference type="InterPro" id="IPR051030">
    <property type="entry name" value="Vitamin_B12-ABC_binding"/>
</dbReference>
<dbReference type="AlphaFoldDB" id="A0A4R3KQS4"/>
<dbReference type="Gene3D" id="3.40.50.1980">
    <property type="entry name" value="Nitrogenase molybdenum iron protein domain"/>
    <property type="match status" value="1"/>
</dbReference>